<evidence type="ECO:0000313" key="1">
    <source>
        <dbReference type="EMBL" id="KAH3677281.1"/>
    </source>
</evidence>
<reference evidence="1" key="1">
    <citation type="journal article" date="2021" name="Open Biol.">
        <title>Shared evolutionary footprints suggest mitochondrial oxidative damage underlies multiple complex I losses in fungi.</title>
        <authorList>
            <person name="Schikora-Tamarit M.A."/>
            <person name="Marcet-Houben M."/>
            <person name="Nosek J."/>
            <person name="Gabaldon T."/>
        </authorList>
    </citation>
    <scope>NUCLEOTIDE SEQUENCE</scope>
    <source>
        <strain evidence="1">CBS2887</strain>
    </source>
</reference>
<reference evidence="1" key="2">
    <citation type="submission" date="2021-01" db="EMBL/GenBank/DDBJ databases">
        <authorList>
            <person name="Schikora-Tamarit M.A."/>
        </authorList>
    </citation>
    <scope>NUCLEOTIDE SEQUENCE</scope>
    <source>
        <strain evidence="1">CBS2887</strain>
    </source>
</reference>
<accession>A0A9P8TFS8</accession>
<organism evidence="1 2">
    <name type="scientific">Wickerhamomyces pijperi</name>
    <name type="common">Yeast</name>
    <name type="synonym">Pichia pijperi</name>
    <dbReference type="NCBI Taxonomy" id="599730"/>
    <lineage>
        <taxon>Eukaryota</taxon>
        <taxon>Fungi</taxon>
        <taxon>Dikarya</taxon>
        <taxon>Ascomycota</taxon>
        <taxon>Saccharomycotina</taxon>
        <taxon>Saccharomycetes</taxon>
        <taxon>Phaffomycetales</taxon>
        <taxon>Wickerhamomycetaceae</taxon>
        <taxon>Wickerhamomyces</taxon>
    </lineage>
</organism>
<dbReference type="EMBL" id="JAEUBG010005169">
    <property type="protein sequence ID" value="KAH3677281.1"/>
    <property type="molecule type" value="Genomic_DNA"/>
</dbReference>
<evidence type="ECO:0000313" key="2">
    <source>
        <dbReference type="Proteomes" id="UP000774326"/>
    </source>
</evidence>
<comment type="caution">
    <text evidence="1">The sequence shown here is derived from an EMBL/GenBank/DDBJ whole genome shotgun (WGS) entry which is preliminary data.</text>
</comment>
<dbReference type="Proteomes" id="UP000774326">
    <property type="component" value="Unassembled WGS sequence"/>
</dbReference>
<proteinExistence type="predicted"/>
<name>A0A9P8TFS8_WICPI</name>
<sequence>MAVYKGCKDGSKDQKNSGISRTFDERFTSTLNLNNFPDFFNNCSLFNPNFPVNANLLGNLETEDKIGSILDSNLDNFVDWAIA</sequence>
<dbReference type="AlphaFoldDB" id="A0A9P8TFS8"/>
<gene>
    <name evidence="1" type="ORF">WICPIJ_008996</name>
</gene>
<protein>
    <submittedName>
        <fullName evidence="1">Uncharacterized protein</fullName>
    </submittedName>
</protein>
<keyword evidence="2" id="KW-1185">Reference proteome</keyword>